<name>A0A8S9PL67_BRACR</name>
<organism evidence="5 6">
    <name type="scientific">Brassica cretica</name>
    <name type="common">Mustard</name>
    <dbReference type="NCBI Taxonomy" id="69181"/>
    <lineage>
        <taxon>Eukaryota</taxon>
        <taxon>Viridiplantae</taxon>
        <taxon>Streptophyta</taxon>
        <taxon>Embryophyta</taxon>
        <taxon>Tracheophyta</taxon>
        <taxon>Spermatophyta</taxon>
        <taxon>Magnoliopsida</taxon>
        <taxon>eudicotyledons</taxon>
        <taxon>Gunneridae</taxon>
        <taxon>Pentapetalae</taxon>
        <taxon>rosids</taxon>
        <taxon>malvids</taxon>
        <taxon>Brassicales</taxon>
        <taxon>Brassicaceae</taxon>
        <taxon>Brassiceae</taxon>
        <taxon>Brassica</taxon>
    </lineage>
</organism>
<dbReference type="Proteomes" id="UP000712600">
    <property type="component" value="Unassembled WGS sequence"/>
</dbReference>
<dbReference type="PANTHER" id="PTHR15574">
    <property type="entry name" value="WD REPEAT DOMAIN-CONTAINING FAMILY"/>
    <property type="match status" value="1"/>
</dbReference>
<sequence length="557" mass="62440">MAKRIGSDEGFTEILNREVGFSHPRSISRRIAASEVLILLLTARIFLDGYITHSLSLSCLFPFSDETFETQGGVLLIVYKMWVLDAYVISIRKSCHVFWICTLNSWIVVVISRDKGIVKKLDLYGKLNGHEGCVNAVEFSSTGDILVSGSDDRQIMLWNLLNGTRTLTYPSGHCENVFQTKFIPLTDDRTIITSGADGQVTLGQILENGKVETKRLGRHHGRVYKLAVFPGDPNVFYSCGEDGFVQHFDIRSSAPTTVLYSSPFTHGCRRHHSSSRIRLNSIAIDPRNPHYLAVGGSDEYARVYDTRRVQLAPVCRHIVPDAPVNTFCPRHLRETNSVHVTGLAYSKASELLVSYNDELIYLFEKNMGFGSSPVGISAEKLQEMEEPQVYTGHRNAQTVKGVNFMGPNDEYVMSGSDCGHIFIWKKKGGKLVRAMLGDRRVVNQLESHPHITFIASCGIERSVKLWTPVSNDVMSLPENIEKVTESNRVGREEQSRVTLTPEVIMHVLRLQRRQTSAFTERRYVLTDVDGDEENEAQFISGLVAGDDDSSERECNVS</sequence>
<keyword evidence="1 4" id="KW-0853">WD repeat</keyword>
<evidence type="ECO:0000256" key="1">
    <source>
        <dbReference type="ARBA" id="ARBA00022574"/>
    </source>
</evidence>
<dbReference type="SMART" id="SM00320">
    <property type="entry name" value="WD40"/>
    <property type="match status" value="7"/>
</dbReference>
<dbReference type="InterPro" id="IPR015943">
    <property type="entry name" value="WD40/YVTN_repeat-like_dom_sf"/>
</dbReference>
<evidence type="ECO:0000256" key="2">
    <source>
        <dbReference type="ARBA" id="ARBA00022737"/>
    </source>
</evidence>
<protein>
    <recommendedName>
        <fullName evidence="7">Anaphase-promoting complex subunit 4 WD40 domain-containing protein</fullName>
    </recommendedName>
</protein>
<feature type="repeat" description="WD" evidence="4">
    <location>
        <begin position="127"/>
        <end position="168"/>
    </location>
</feature>
<evidence type="ECO:0008006" key="7">
    <source>
        <dbReference type="Google" id="ProtNLM"/>
    </source>
</evidence>
<dbReference type="FunFam" id="2.130.10.10:FF:000144">
    <property type="entry name" value="DDB1- and CUL4-associated factor 8"/>
    <property type="match status" value="1"/>
</dbReference>
<evidence type="ECO:0000313" key="6">
    <source>
        <dbReference type="Proteomes" id="UP000712600"/>
    </source>
</evidence>
<dbReference type="GO" id="GO:0005737">
    <property type="term" value="C:cytoplasm"/>
    <property type="evidence" value="ECO:0007669"/>
    <property type="project" value="TreeGrafter"/>
</dbReference>
<dbReference type="InterPro" id="IPR045151">
    <property type="entry name" value="DCAF8"/>
</dbReference>
<evidence type="ECO:0000313" key="5">
    <source>
        <dbReference type="EMBL" id="KAF3514372.1"/>
    </source>
</evidence>
<dbReference type="PROSITE" id="PS50082">
    <property type="entry name" value="WD_REPEATS_2"/>
    <property type="match status" value="1"/>
</dbReference>
<evidence type="ECO:0000256" key="4">
    <source>
        <dbReference type="PROSITE-ProRule" id="PRU00221"/>
    </source>
</evidence>
<reference evidence="5" key="1">
    <citation type="submission" date="2019-12" db="EMBL/GenBank/DDBJ databases">
        <title>Genome sequencing and annotation of Brassica cretica.</title>
        <authorList>
            <person name="Studholme D.J."/>
            <person name="Sarris P."/>
        </authorList>
    </citation>
    <scope>NUCLEOTIDE SEQUENCE</scope>
    <source>
        <strain evidence="5">PFS-109/04</strain>
        <tissue evidence="5">Leaf</tissue>
    </source>
</reference>
<dbReference type="AlphaFoldDB" id="A0A8S9PL67"/>
<comment type="similarity">
    <text evidence="3">Belongs to the WD repeat DCAF8 family.</text>
</comment>
<dbReference type="InterPro" id="IPR019775">
    <property type="entry name" value="WD40_repeat_CS"/>
</dbReference>
<dbReference type="GO" id="GO:0080008">
    <property type="term" value="C:Cul4-RING E3 ubiquitin ligase complex"/>
    <property type="evidence" value="ECO:0007669"/>
    <property type="project" value="TreeGrafter"/>
</dbReference>
<dbReference type="PROSITE" id="PS50294">
    <property type="entry name" value="WD_REPEATS_REGION"/>
    <property type="match status" value="1"/>
</dbReference>
<dbReference type="PROSITE" id="PS00678">
    <property type="entry name" value="WD_REPEATS_1"/>
    <property type="match status" value="1"/>
</dbReference>
<dbReference type="PANTHER" id="PTHR15574:SF65">
    <property type="entry name" value="TRANSDUCIN_WD40 REPEAT-LIKE SUPERFAMILY PROTEIN"/>
    <property type="match status" value="1"/>
</dbReference>
<dbReference type="EMBL" id="QGKX02001521">
    <property type="protein sequence ID" value="KAF3514372.1"/>
    <property type="molecule type" value="Genomic_DNA"/>
</dbReference>
<evidence type="ECO:0000256" key="3">
    <source>
        <dbReference type="ARBA" id="ARBA00060821"/>
    </source>
</evidence>
<accession>A0A8S9PL67</accession>
<dbReference type="InterPro" id="IPR001680">
    <property type="entry name" value="WD40_rpt"/>
</dbReference>
<proteinExistence type="inferred from homology"/>
<keyword evidence="2" id="KW-0677">Repeat</keyword>
<dbReference type="Pfam" id="PF00400">
    <property type="entry name" value="WD40"/>
    <property type="match status" value="3"/>
</dbReference>
<gene>
    <name evidence="5" type="ORF">F2Q69_00007383</name>
</gene>
<dbReference type="InterPro" id="IPR036322">
    <property type="entry name" value="WD40_repeat_dom_sf"/>
</dbReference>
<dbReference type="Gene3D" id="2.130.10.10">
    <property type="entry name" value="YVTN repeat-like/Quinoprotein amine dehydrogenase"/>
    <property type="match status" value="1"/>
</dbReference>
<dbReference type="SUPFAM" id="SSF50978">
    <property type="entry name" value="WD40 repeat-like"/>
    <property type="match status" value="1"/>
</dbReference>
<comment type="caution">
    <text evidence="5">The sequence shown here is derived from an EMBL/GenBank/DDBJ whole genome shotgun (WGS) entry which is preliminary data.</text>
</comment>